<evidence type="ECO:0000313" key="3">
    <source>
        <dbReference type="Proteomes" id="UP000439903"/>
    </source>
</evidence>
<accession>A0A8H4ETA5</accession>
<protein>
    <submittedName>
        <fullName evidence="2">Uncharacterized protein</fullName>
    </submittedName>
</protein>
<dbReference type="AlphaFoldDB" id="A0A8H4ETA5"/>
<dbReference type="EMBL" id="WTPW01000078">
    <property type="protein sequence ID" value="KAF0551151.1"/>
    <property type="molecule type" value="Genomic_DNA"/>
</dbReference>
<gene>
    <name evidence="2" type="ORF">F8M41_023569</name>
</gene>
<evidence type="ECO:0000313" key="2">
    <source>
        <dbReference type="EMBL" id="KAF0551151.1"/>
    </source>
</evidence>
<keyword evidence="3" id="KW-1185">Reference proteome</keyword>
<sequence>MDKPKKAVDSQNVQHCPPPNFNGYPDEDLEEFIDSFCSYLVAVGIDVTAGHADRVRAHDLFETCLKGDAKDWYERSLRKKNWKLRNLFTSQANLGATQEQTAVQLEANLKHGAWARLEILLF</sequence>
<dbReference type="Proteomes" id="UP000439903">
    <property type="component" value="Unassembled WGS sequence"/>
</dbReference>
<feature type="region of interest" description="Disordered" evidence="1">
    <location>
        <begin position="1"/>
        <end position="21"/>
    </location>
</feature>
<name>A0A8H4ETA5_GIGMA</name>
<reference evidence="2 3" key="1">
    <citation type="journal article" date="2019" name="Environ. Microbiol.">
        <title>At the nexus of three kingdoms: the genome of the mycorrhizal fungus Gigaspora margarita provides insights into plant, endobacterial and fungal interactions.</title>
        <authorList>
            <person name="Venice F."/>
            <person name="Ghignone S."/>
            <person name="Salvioli di Fossalunga A."/>
            <person name="Amselem J."/>
            <person name="Novero M."/>
            <person name="Xianan X."/>
            <person name="Sedzielewska Toro K."/>
            <person name="Morin E."/>
            <person name="Lipzen A."/>
            <person name="Grigoriev I.V."/>
            <person name="Henrissat B."/>
            <person name="Martin F.M."/>
            <person name="Bonfante P."/>
        </authorList>
    </citation>
    <scope>NUCLEOTIDE SEQUENCE [LARGE SCALE GENOMIC DNA]</scope>
    <source>
        <strain evidence="2 3">BEG34</strain>
    </source>
</reference>
<proteinExistence type="predicted"/>
<evidence type="ECO:0000256" key="1">
    <source>
        <dbReference type="SAM" id="MobiDB-lite"/>
    </source>
</evidence>
<organism evidence="2 3">
    <name type="scientific">Gigaspora margarita</name>
    <dbReference type="NCBI Taxonomy" id="4874"/>
    <lineage>
        <taxon>Eukaryota</taxon>
        <taxon>Fungi</taxon>
        <taxon>Fungi incertae sedis</taxon>
        <taxon>Mucoromycota</taxon>
        <taxon>Glomeromycotina</taxon>
        <taxon>Glomeromycetes</taxon>
        <taxon>Diversisporales</taxon>
        <taxon>Gigasporaceae</taxon>
        <taxon>Gigaspora</taxon>
    </lineage>
</organism>
<comment type="caution">
    <text evidence="2">The sequence shown here is derived from an EMBL/GenBank/DDBJ whole genome shotgun (WGS) entry which is preliminary data.</text>
</comment>